<dbReference type="EMBL" id="JAHYIQ010000001">
    <property type="protein sequence ID" value="KAK1137010.1"/>
    <property type="molecule type" value="Genomic_DNA"/>
</dbReference>
<feature type="compositionally biased region" description="Polar residues" evidence="1">
    <location>
        <begin position="61"/>
        <end position="72"/>
    </location>
</feature>
<sequence length="139" mass="15772">MPVTCTRRVERLKIKCEYQTNYANWHNTPDGFPVSKVSTLRYRYEHNGSWRPTRLSDGTATDLSAFLSPSSPSRRKDRAESECFGGGRSSSISDNNERWTPDLAPIIPDKYTLTLASSGSEITVDQQQIPSPQMRIRFV</sequence>
<protein>
    <submittedName>
        <fullName evidence="2">Uncharacterized protein</fullName>
    </submittedName>
</protein>
<comment type="caution">
    <text evidence="2">The sequence shown here is derived from an EMBL/GenBank/DDBJ whole genome shotgun (WGS) entry which is preliminary data.</text>
</comment>
<reference evidence="2" key="1">
    <citation type="submission" date="2021-10" db="EMBL/GenBank/DDBJ databases">
        <title>Melipona bicolor Genome sequencing and assembly.</title>
        <authorList>
            <person name="Araujo N.S."/>
            <person name="Arias M.C."/>
        </authorList>
    </citation>
    <scope>NUCLEOTIDE SEQUENCE</scope>
    <source>
        <strain evidence="2">USP_2M_L1-L4_2017</strain>
        <tissue evidence="2">Whole body</tissue>
    </source>
</reference>
<evidence type="ECO:0000313" key="3">
    <source>
        <dbReference type="Proteomes" id="UP001177670"/>
    </source>
</evidence>
<dbReference type="AlphaFoldDB" id="A0AA40GFU6"/>
<proteinExistence type="predicted"/>
<name>A0AA40GFU6_9HYME</name>
<accession>A0AA40GFU6</accession>
<gene>
    <name evidence="2" type="ORF">K0M31_001538</name>
</gene>
<evidence type="ECO:0000313" key="2">
    <source>
        <dbReference type="EMBL" id="KAK1137010.1"/>
    </source>
</evidence>
<keyword evidence="3" id="KW-1185">Reference proteome</keyword>
<dbReference type="Proteomes" id="UP001177670">
    <property type="component" value="Unassembled WGS sequence"/>
</dbReference>
<organism evidence="2 3">
    <name type="scientific">Melipona bicolor</name>
    <dbReference type="NCBI Taxonomy" id="60889"/>
    <lineage>
        <taxon>Eukaryota</taxon>
        <taxon>Metazoa</taxon>
        <taxon>Ecdysozoa</taxon>
        <taxon>Arthropoda</taxon>
        <taxon>Hexapoda</taxon>
        <taxon>Insecta</taxon>
        <taxon>Pterygota</taxon>
        <taxon>Neoptera</taxon>
        <taxon>Endopterygota</taxon>
        <taxon>Hymenoptera</taxon>
        <taxon>Apocrita</taxon>
        <taxon>Aculeata</taxon>
        <taxon>Apoidea</taxon>
        <taxon>Anthophila</taxon>
        <taxon>Apidae</taxon>
        <taxon>Melipona</taxon>
    </lineage>
</organism>
<feature type="region of interest" description="Disordered" evidence="1">
    <location>
        <begin position="61"/>
        <end position="101"/>
    </location>
</feature>
<evidence type="ECO:0000256" key="1">
    <source>
        <dbReference type="SAM" id="MobiDB-lite"/>
    </source>
</evidence>